<dbReference type="Gene3D" id="3.30.160.60">
    <property type="entry name" value="Classic Zinc Finger"/>
    <property type="match status" value="1"/>
</dbReference>
<dbReference type="EMBL" id="CAJPWZ010001672">
    <property type="protein sequence ID" value="CAG2220803.1"/>
    <property type="molecule type" value="Genomic_DNA"/>
</dbReference>
<feature type="domain" description="C2H2-type" evidence="2">
    <location>
        <begin position="11"/>
        <end position="33"/>
    </location>
</feature>
<accession>A0A8S3SVQ6</accession>
<dbReference type="AlphaFoldDB" id="A0A8S3SVQ6"/>
<gene>
    <name evidence="3" type="ORF">MEDL_34246</name>
</gene>
<dbReference type="OrthoDB" id="6134407at2759"/>
<feature type="compositionally biased region" description="Acidic residues" evidence="1">
    <location>
        <begin position="291"/>
        <end position="305"/>
    </location>
</feature>
<evidence type="ECO:0000313" key="4">
    <source>
        <dbReference type="Proteomes" id="UP000683360"/>
    </source>
</evidence>
<comment type="caution">
    <text evidence="3">The sequence shown here is derived from an EMBL/GenBank/DDBJ whole genome shotgun (WGS) entry which is preliminary data.</text>
</comment>
<dbReference type="InterPro" id="IPR013087">
    <property type="entry name" value="Znf_C2H2_type"/>
</dbReference>
<evidence type="ECO:0000259" key="2">
    <source>
        <dbReference type="PROSITE" id="PS00028"/>
    </source>
</evidence>
<feature type="compositionally biased region" description="Basic and acidic residues" evidence="1">
    <location>
        <begin position="360"/>
        <end position="546"/>
    </location>
</feature>
<dbReference type="PANTHER" id="PTHR12239:SF41">
    <property type="entry name" value="MEMBRANE ASSOCIATED PROTEIN, PUTATIVE-RELATED"/>
    <property type="match status" value="1"/>
</dbReference>
<feature type="compositionally biased region" description="Polar residues" evidence="1">
    <location>
        <begin position="276"/>
        <end position="289"/>
    </location>
</feature>
<sequence length="733" mass="86861">MRPSSQIEAKCWLCPMTFRTRRQLKNHLAAAPHKRLSVICVWCPEEKSYRRMVDLKEHVMAHHRSKIELMPYSFLSENNGFWMANYPETYAKVILPSNENSQEAMKARIEVLEFLNRVDNTNRKKEEWTLGWKCPKEMVKGTQEEEVESEKPNGSYSPTRPTIYEGLALQQLTLGLGDSTAIFKLDLGVSIRFYMIHLNDSVLRDQKMLDALIRRMTALVNTKYAGSHTFSVSIDGKLKSIVTPVVARKLSIKEEYITDIKTSGELFPGKQTKAATNQLSPLKTPSTSDIILEDDSDNEEPEILEEPTSQKKGRKTTEKEEERYVEKRKKKTNHQEQKAKKIKKGKDYKKQDEEMTLTEEEQKRTEKQEQEEIKRKEEEHKKRETQKQEEEVRLKEAEQKRKEKQEQEEIKRKEEEHKKQETRKQEEEVRLKEAEQKRKEKQEQEEIKRKEEEHKKQETRKQEEEVRLKEAEQKRKEKQEQEEIRQKEEERKKQEKQKQEEEVRLKEAEQKRREKHKQDEEIRMKEEELRRQEEAETKRLAEETRSNEAELMRLQEGENLQSEQFYTASERADKLLRRGGMPLFPAGRREWEKEEIVTLITIPAEVKWPPKNWKNMTPEQRYFNWEYASIALELNTGKQLQFSKEELLLKYHFLALPGTKTPQSTEGNTMTVKSRYYLYQAIANIIKSKTDDPTTLQLLDMIEASSSKRDTSTDIILNKIDAVGVQLRLGEDQ</sequence>
<dbReference type="Proteomes" id="UP000683360">
    <property type="component" value="Unassembled WGS sequence"/>
</dbReference>
<proteinExistence type="predicted"/>
<dbReference type="PANTHER" id="PTHR12239">
    <property type="entry name" value="PROTEIN CBG20215-RELATED"/>
    <property type="match status" value="1"/>
</dbReference>
<name>A0A8S3SVQ6_MYTED</name>
<evidence type="ECO:0000256" key="1">
    <source>
        <dbReference type="SAM" id="MobiDB-lite"/>
    </source>
</evidence>
<protein>
    <recommendedName>
        <fullName evidence="2">C2H2-type domain-containing protein</fullName>
    </recommendedName>
</protein>
<dbReference type="InterPro" id="IPR052293">
    <property type="entry name" value="SRRP"/>
</dbReference>
<organism evidence="3 4">
    <name type="scientific">Mytilus edulis</name>
    <name type="common">Blue mussel</name>
    <dbReference type="NCBI Taxonomy" id="6550"/>
    <lineage>
        <taxon>Eukaryota</taxon>
        <taxon>Metazoa</taxon>
        <taxon>Spiralia</taxon>
        <taxon>Lophotrochozoa</taxon>
        <taxon>Mollusca</taxon>
        <taxon>Bivalvia</taxon>
        <taxon>Autobranchia</taxon>
        <taxon>Pteriomorphia</taxon>
        <taxon>Mytilida</taxon>
        <taxon>Mytiloidea</taxon>
        <taxon>Mytilidae</taxon>
        <taxon>Mytilinae</taxon>
        <taxon>Mytilus</taxon>
    </lineage>
</organism>
<keyword evidence="4" id="KW-1185">Reference proteome</keyword>
<dbReference type="SMART" id="SM00355">
    <property type="entry name" value="ZnF_C2H2"/>
    <property type="match status" value="2"/>
</dbReference>
<reference evidence="3" key="1">
    <citation type="submission" date="2021-03" db="EMBL/GenBank/DDBJ databases">
        <authorList>
            <person name="Bekaert M."/>
        </authorList>
    </citation>
    <scope>NUCLEOTIDE SEQUENCE</scope>
</reference>
<feature type="compositionally biased region" description="Basic and acidic residues" evidence="1">
    <location>
        <begin position="315"/>
        <end position="325"/>
    </location>
</feature>
<feature type="region of interest" description="Disordered" evidence="1">
    <location>
        <begin position="276"/>
        <end position="546"/>
    </location>
</feature>
<evidence type="ECO:0000313" key="3">
    <source>
        <dbReference type="EMBL" id="CAG2220803.1"/>
    </source>
</evidence>
<dbReference type="PROSITE" id="PS00028">
    <property type="entry name" value="ZINC_FINGER_C2H2_1"/>
    <property type="match status" value="1"/>
</dbReference>